<dbReference type="EMBL" id="LAOF01000001">
    <property type="protein sequence ID" value="KJV85109.1"/>
    <property type="molecule type" value="Genomic_DNA"/>
</dbReference>
<dbReference type="PATRIC" id="fig|1359155.3.peg.179"/>
<name>A0A0F3Q0Z8_ANAPH</name>
<protein>
    <submittedName>
        <fullName evidence="1">Uncharacterized protein</fullName>
    </submittedName>
</protein>
<comment type="caution">
    <text evidence="1">The sequence shown here is derived from an EMBL/GenBank/DDBJ whole genome shotgun (WGS) entry which is preliminary data.</text>
</comment>
<proteinExistence type="predicted"/>
<gene>
    <name evidence="1" type="ORF">APHWI1_0173</name>
</gene>
<sequence length="49" mass="5451">MLQLIALPMLLSSFDHYRPTYIKSNVLAVLLGVLAVKADVFFRKSGTVL</sequence>
<dbReference type="AlphaFoldDB" id="A0A0F3Q0Z8"/>
<accession>A0A0F3Q0Z8</accession>
<evidence type="ECO:0000313" key="1">
    <source>
        <dbReference type="EMBL" id="KJV85109.1"/>
    </source>
</evidence>
<evidence type="ECO:0000313" key="2">
    <source>
        <dbReference type="Proteomes" id="UP000033622"/>
    </source>
</evidence>
<dbReference type="Proteomes" id="UP000033622">
    <property type="component" value="Unassembled WGS sequence"/>
</dbReference>
<reference evidence="1 2" key="1">
    <citation type="submission" date="2015-01" db="EMBL/GenBank/DDBJ databases">
        <title>Genome Sequencing of Rickettsiales.</title>
        <authorList>
            <person name="Daugherty S.C."/>
            <person name="Su Q."/>
            <person name="Abolude K."/>
            <person name="Beier-Sexton M."/>
            <person name="Carlyon J.A."/>
            <person name="Carter R."/>
            <person name="Day N.P."/>
            <person name="Dumler S.J."/>
            <person name="Dyachenko V."/>
            <person name="Godinez A."/>
            <person name="Kurtti T.J."/>
            <person name="Lichay M."/>
            <person name="Mullins K.E."/>
            <person name="Ott S."/>
            <person name="Pappas-Brown V."/>
            <person name="Paris D.H."/>
            <person name="Patel P."/>
            <person name="Richards A.L."/>
            <person name="Sadzewicz L."/>
            <person name="Sears K."/>
            <person name="Seidman D."/>
            <person name="Sengamalay N."/>
            <person name="Stenos J."/>
            <person name="Tallon L.J."/>
            <person name="Vincent G."/>
            <person name="Fraser C.M."/>
            <person name="Munderloh U."/>
            <person name="Dunning-Hotopp J.C."/>
        </authorList>
    </citation>
    <scope>NUCLEOTIDE SEQUENCE [LARGE SCALE GENOMIC DNA]</scope>
    <source>
        <strain evidence="1 2">ApWI1</strain>
    </source>
</reference>
<organism evidence="1 2">
    <name type="scientific">Anaplasma phagocytophilum str. ApWI1</name>
    <dbReference type="NCBI Taxonomy" id="1359155"/>
    <lineage>
        <taxon>Bacteria</taxon>
        <taxon>Pseudomonadati</taxon>
        <taxon>Pseudomonadota</taxon>
        <taxon>Alphaproteobacteria</taxon>
        <taxon>Rickettsiales</taxon>
        <taxon>Anaplasmataceae</taxon>
        <taxon>Anaplasma</taxon>
        <taxon>phagocytophilum group</taxon>
    </lineage>
</organism>